<accession>A0A1G7Q1H6</accession>
<name>A0A1G7Q1H6_9PROT</name>
<dbReference type="Pfam" id="PF00561">
    <property type="entry name" value="Abhydrolase_1"/>
    <property type="match status" value="1"/>
</dbReference>
<dbReference type="RefSeq" id="WP_176758548.1">
    <property type="nucleotide sequence ID" value="NZ_FNCE01000003.1"/>
</dbReference>
<dbReference type="InterPro" id="IPR000639">
    <property type="entry name" value="Epox_hydrolase-like"/>
</dbReference>
<dbReference type="STRING" id="1082479.SAMN05216241_103146"/>
<keyword evidence="3" id="KW-1185">Reference proteome</keyword>
<feature type="domain" description="AB hydrolase-1" evidence="1">
    <location>
        <begin position="21"/>
        <end position="126"/>
    </location>
</feature>
<dbReference type="GO" id="GO:0003824">
    <property type="term" value="F:catalytic activity"/>
    <property type="evidence" value="ECO:0007669"/>
    <property type="project" value="InterPro"/>
</dbReference>
<dbReference type="Gene3D" id="3.40.50.1820">
    <property type="entry name" value="alpha/beta hydrolase"/>
    <property type="match status" value="1"/>
</dbReference>
<evidence type="ECO:0000313" key="2">
    <source>
        <dbReference type="EMBL" id="SDF91480.1"/>
    </source>
</evidence>
<sequence length="280" mass="30655">MARAVRHQADGASWLESGNGPAVVLLHGIPDTGEAWRPVAEALAPHFRCVAPDLPGFGQSAPPTRLDPLDGFAAITEGMLQRMGTPRPFDLVVHDVGGAYGLAWAVRYPDAVRRLVILNTSFSPDRRWHAGARLLRMPVLGEIVVFALPRRPFIAAMRRASNNNLSKETCGAVFDAFGPTARQTALRLYRALDPASFRGWETALQDLTARIPALVLWGDRDPYLPVTFSVRFGAAAVQHFGDLGHWPHREAPHLVAAALSDFLAAPRASHFTRRRPADSR</sequence>
<dbReference type="PANTHER" id="PTHR43194">
    <property type="entry name" value="HYDROLASE ALPHA/BETA FOLD FAMILY"/>
    <property type="match status" value="1"/>
</dbReference>
<dbReference type="PRINTS" id="PR00412">
    <property type="entry name" value="EPOXHYDRLASE"/>
</dbReference>
<dbReference type="EMBL" id="FNCE01000003">
    <property type="protein sequence ID" value="SDF91480.1"/>
    <property type="molecule type" value="Genomic_DNA"/>
</dbReference>
<dbReference type="SUPFAM" id="SSF53474">
    <property type="entry name" value="alpha/beta-Hydrolases"/>
    <property type="match status" value="1"/>
</dbReference>
<dbReference type="Proteomes" id="UP000199415">
    <property type="component" value="Unassembled WGS sequence"/>
</dbReference>
<evidence type="ECO:0000313" key="3">
    <source>
        <dbReference type="Proteomes" id="UP000199415"/>
    </source>
</evidence>
<proteinExistence type="predicted"/>
<gene>
    <name evidence="2" type="ORF">SAMN05216241_103146</name>
</gene>
<dbReference type="PANTHER" id="PTHR43194:SF2">
    <property type="entry name" value="PEROXISOMAL MEMBRANE PROTEIN LPX1"/>
    <property type="match status" value="1"/>
</dbReference>
<organism evidence="2 3">
    <name type="scientific">Limimonas halophila</name>
    <dbReference type="NCBI Taxonomy" id="1082479"/>
    <lineage>
        <taxon>Bacteria</taxon>
        <taxon>Pseudomonadati</taxon>
        <taxon>Pseudomonadota</taxon>
        <taxon>Alphaproteobacteria</taxon>
        <taxon>Rhodospirillales</taxon>
        <taxon>Rhodovibrionaceae</taxon>
        <taxon>Limimonas</taxon>
    </lineage>
</organism>
<dbReference type="PRINTS" id="PR00111">
    <property type="entry name" value="ABHYDROLASE"/>
</dbReference>
<evidence type="ECO:0000259" key="1">
    <source>
        <dbReference type="Pfam" id="PF00561"/>
    </source>
</evidence>
<dbReference type="AlphaFoldDB" id="A0A1G7Q1H6"/>
<reference evidence="2 3" key="1">
    <citation type="submission" date="2016-10" db="EMBL/GenBank/DDBJ databases">
        <authorList>
            <person name="de Groot N.N."/>
        </authorList>
    </citation>
    <scope>NUCLEOTIDE SEQUENCE [LARGE SCALE GENOMIC DNA]</scope>
    <source>
        <strain evidence="2 3">DSM 25584</strain>
    </source>
</reference>
<dbReference type="InterPro" id="IPR050228">
    <property type="entry name" value="Carboxylesterase_BioH"/>
</dbReference>
<dbReference type="InterPro" id="IPR000073">
    <property type="entry name" value="AB_hydrolase_1"/>
</dbReference>
<dbReference type="InterPro" id="IPR029058">
    <property type="entry name" value="AB_hydrolase_fold"/>
</dbReference>
<protein>
    <submittedName>
        <fullName evidence="2">Haloalkane dehalogenase</fullName>
    </submittedName>
</protein>